<accession>A0A815TZK4</accession>
<evidence type="ECO:0000259" key="11">
    <source>
        <dbReference type="PROSITE" id="PS50103"/>
    </source>
</evidence>
<evidence type="ECO:0000256" key="9">
    <source>
        <dbReference type="PROSITE-ProRule" id="PRU00723"/>
    </source>
</evidence>
<comment type="subcellular location">
    <subcellularLocation>
        <location evidence="1">Nucleus</location>
    </subcellularLocation>
</comment>
<evidence type="ECO:0000313" key="12">
    <source>
        <dbReference type="EMBL" id="CAF1515200.1"/>
    </source>
</evidence>
<evidence type="ECO:0000256" key="1">
    <source>
        <dbReference type="ARBA" id="ARBA00004123"/>
    </source>
</evidence>
<dbReference type="Proteomes" id="UP000663845">
    <property type="component" value="Unassembled WGS sequence"/>
</dbReference>
<dbReference type="GO" id="GO:0043488">
    <property type="term" value="P:regulation of mRNA stability"/>
    <property type="evidence" value="ECO:0007669"/>
    <property type="project" value="InterPro"/>
</dbReference>
<evidence type="ECO:0000256" key="10">
    <source>
        <dbReference type="SAM" id="MobiDB-lite"/>
    </source>
</evidence>
<evidence type="ECO:0000313" key="13">
    <source>
        <dbReference type="Proteomes" id="UP000663845"/>
    </source>
</evidence>
<feature type="domain" description="C3H1-type" evidence="11">
    <location>
        <begin position="57"/>
        <end position="82"/>
    </location>
</feature>
<dbReference type="PANTHER" id="PTHR14738:SF29">
    <property type="entry name" value="ZINC FINGER CCCH DOMAIN-CONTAINING PROTEIN 14"/>
    <property type="match status" value="1"/>
</dbReference>
<dbReference type="GO" id="GO:0008143">
    <property type="term" value="F:poly(A) binding"/>
    <property type="evidence" value="ECO:0007669"/>
    <property type="project" value="InterPro"/>
</dbReference>
<reference evidence="12" key="1">
    <citation type="submission" date="2021-02" db="EMBL/GenBank/DDBJ databases">
        <authorList>
            <person name="Nowell W R."/>
        </authorList>
    </citation>
    <scope>NUCLEOTIDE SEQUENCE</scope>
</reference>
<evidence type="ECO:0000256" key="4">
    <source>
        <dbReference type="ARBA" id="ARBA00022723"/>
    </source>
</evidence>
<dbReference type="InterPro" id="IPR000571">
    <property type="entry name" value="Znf_CCCH"/>
</dbReference>
<protein>
    <recommendedName>
        <fullName evidence="3">Zinc finger CCCH domain-containing protein 14</fullName>
    </recommendedName>
</protein>
<dbReference type="FunFam" id="4.10.1000.40:FF:000006">
    <property type="entry name" value="Zinc finger CCCH domain-containing protein 14"/>
    <property type="match status" value="2"/>
</dbReference>
<feature type="non-terminal residue" evidence="12">
    <location>
        <position position="1"/>
    </location>
</feature>
<keyword evidence="8" id="KW-0539">Nucleus</keyword>
<feature type="domain" description="C3H1-type" evidence="11">
    <location>
        <begin position="260"/>
        <end position="285"/>
    </location>
</feature>
<dbReference type="PROSITE" id="PS50103">
    <property type="entry name" value="ZF_C3H1"/>
    <property type="match status" value="2"/>
</dbReference>
<dbReference type="InterPro" id="IPR040366">
    <property type="entry name" value="Nab2/ZC3H14"/>
</dbReference>
<gene>
    <name evidence="12" type="ORF">JYZ213_LOCUS44258</name>
</gene>
<evidence type="ECO:0000256" key="8">
    <source>
        <dbReference type="ARBA" id="ARBA00023242"/>
    </source>
</evidence>
<dbReference type="AlphaFoldDB" id="A0A815TZK4"/>
<evidence type="ECO:0000256" key="6">
    <source>
        <dbReference type="ARBA" id="ARBA00022771"/>
    </source>
</evidence>
<keyword evidence="6 9" id="KW-0863">Zinc-finger</keyword>
<dbReference type="EMBL" id="CAJNOG010002723">
    <property type="protein sequence ID" value="CAF1515200.1"/>
    <property type="molecule type" value="Genomic_DNA"/>
</dbReference>
<keyword evidence="5" id="KW-0677">Repeat</keyword>
<dbReference type="GO" id="GO:0008270">
    <property type="term" value="F:zinc ion binding"/>
    <property type="evidence" value="ECO:0007669"/>
    <property type="project" value="UniProtKB-KW"/>
</dbReference>
<dbReference type="GO" id="GO:0005737">
    <property type="term" value="C:cytoplasm"/>
    <property type="evidence" value="ECO:0007669"/>
    <property type="project" value="TreeGrafter"/>
</dbReference>
<dbReference type="GO" id="GO:0005634">
    <property type="term" value="C:nucleus"/>
    <property type="evidence" value="ECO:0007669"/>
    <property type="project" value="UniProtKB-SubCell"/>
</dbReference>
<feature type="zinc finger region" description="C3H1-type" evidence="9">
    <location>
        <begin position="57"/>
        <end position="82"/>
    </location>
</feature>
<feature type="zinc finger region" description="C3H1-type" evidence="9">
    <location>
        <begin position="260"/>
        <end position="285"/>
    </location>
</feature>
<keyword evidence="7 9" id="KW-0862">Zinc</keyword>
<keyword evidence="4 9" id="KW-0479">Metal-binding</keyword>
<dbReference type="Pfam" id="PF14608">
    <property type="entry name" value="zf-CCCH_2"/>
    <property type="match status" value="8"/>
</dbReference>
<evidence type="ECO:0000256" key="3">
    <source>
        <dbReference type="ARBA" id="ARBA00015071"/>
    </source>
</evidence>
<dbReference type="PANTHER" id="PTHR14738">
    <property type="entry name" value="ZINC FINGER CCCH DOMAIN-CONTAINING PROTEIN 14"/>
    <property type="match status" value="1"/>
</dbReference>
<feature type="region of interest" description="Disordered" evidence="10">
    <location>
        <begin position="1"/>
        <end position="31"/>
    </location>
</feature>
<organism evidence="12 13">
    <name type="scientific">Adineta steineri</name>
    <dbReference type="NCBI Taxonomy" id="433720"/>
    <lineage>
        <taxon>Eukaryota</taxon>
        <taxon>Metazoa</taxon>
        <taxon>Spiralia</taxon>
        <taxon>Gnathifera</taxon>
        <taxon>Rotifera</taxon>
        <taxon>Eurotatoria</taxon>
        <taxon>Bdelloidea</taxon>
        <taxon>Adinetida</taxon>
        <taxon>Adinetidae</taxon>
        <taxon>Adineta</taxon>
    </lineage>
</organism>
<dbReference type="Gene3D" id="4.10.1000.30">
    <property type="match status" value="2"/>
</dbReference>
<proteinExistence type="inferred from homology"/>
<dbReference type="SMART" id="SM00356">
    <property type="entry name" value="ZnF_C3H1"/>
    <property type="match status" value="6"/>
</dbReference>
<name>A0A815TZK4_9BILA</name>
<evidence type="ECO:0000256" key="7">
    <source>
        <dbReference type="ARBA" id="ARBA00022833"/>
    </source>
</evidence>
<comment type="similarity">
    <text evidence="2">Belongs to the ZC3H14 family.</text>
</comment>
<evidence type="ECO:0000256" key="5">
    <source>
        <dbReference type="ARBA" id="ARBA00022737"/>
    </source>
</evidence>
<sequence>MLNDYPCDDNGNNLNMNEYEEGKGNGTFKRKLSDDMMSDVNEDDQYSPPTTSLASSNKKQKRCRFWPDCHNGDQCEFVHPSQRCTHFPNCVYGSECLYIHPPCRFGSACARPDCPYLHTSVTPASSPTSTNNNNNTANTGRASITNRSESSTICKFGVQCMRPNCMYSHPRLPFPAARNYKWVNNKWHASDDISLLPDTTNIWMLNDYPCDDNGNNLNMNEYEEGKGNGTFKRKLSDDMMSDVNEDDQYSPPTTSLASSNKKQKRCRFWPDCHNGDQCEFVHPSQRCTHFPNCVYGSECLYIHPPCRFGTACARPDCPYLHTSVTPASSPTSTNNNNNTANTGRASITNRSESSTICKFGVQCMRPNCMYSHPRLPFPAARNYKWVNNK</sequence>
<evidence type="ECO:0000256" key="2">
    <source>
        <dbReference type="ARBA" id="ARBA00008423"/>
    </source>
</evidence>
<comment type="caution">
    <text evidence="12">The sequence shown here is derived from an EMBL/GenBank/DDBJ whole genome shotgun (WGS) entry which is preliminary data.</text>
</comment>
<dbReference type="Gene3D" id="4.10.1000.40">
    <property type="match status" value="2"/>
</dbReference>